<sequence length="53" mass="6222">MTSFFIYHPSESAETVEAIDLIYKHPNQIRSLYIQKVVNRIRMELMGPGRPPF</sequence>
<dbReference type="EMBL" id="LKAM01000006">
    <property type="protein sequence ID" value="KUM48103.1"/>
    <property type="molecule type" value="Genomic_DNA"/>
</dbReference>
<accession>A0A101LZJ3</accession>
<organism evidence="1">
    <name type="scientific">Picea glauca</name>
    <name type="common">White spruce</name>
    <name type="synonym">Pinus glauca</name>
    <dbReference type="NCBI Taxonomy" id="3330"/>
    <lineage>
        <taxon>Eukaryota</taxon>
        <taxon>Viridiplantae</taxon>
        <taxon>Streptophyta</taxon>
        <taxon>Embryophyta</taxon>
        <taxon>Tracheophyta</taxon>
        <taxon>Spermatophyta</taxon>
        <taxon>Pinopsida</taxon>
        <taxon>Pinidae</taxon>
        <taxon>Conifers I</taxon>
        <taxon>Pinales</taxon>
        <taxon>Pinaceae</taxon>
        <taxon>Picea</taxon>
    </lineage>
</organism>
<gene>
    <name evidence="1" type="ORF">ABT39_MTgene5099</name>
</gene>
<name>A0A101LZJ3_PICGL</name>
<comment type="caution">
    <text evidence="1">The sequence shown here is derived from an EMBL/GenBank/DDBJ whole genome shotgun (WGS) entry which is preliminary data.</text>
</comment>
<keyword evidence="1" id="KW-0496">Mitochondrion</keyword>
<protein>
    <submittedName>
        <fullName evidence="1">Uncharacterized protein</fullName>
    </submittedName>
</protein>
<evidence type="ECO:0000313" key="1">
    <source>
        <dbReference type="EMBL" id="KUM48103.1"/>
    </source>
</evidence>
<proteinExistence type="predicted"/>
<reference evidence="1" key="1">
    <citation type="journal article" date="2015" name="Genome Biol. Evol.">
        <title>Organellar Genomes of White Spruce (Picea glauca): Assembly and Annotation.</title>
        <authorList>
            <person name="Jackman S.D."/>
            <person name="Warren R.L."/>
            <person name="Gibb E.A."/>
            <person name="Vandervalk B.P."/>
            <person name="Mohamadi H."/>
            <person name="Chu J."/>
            <person name="Raymond A."/>
            <person name="Pleasance S."/>
            <person name="Coope R."/>
            <person name="Wildung M.R."/>
            <person name="Ritland C.E."/>
            <person name="Bousquet J."/>
            <person name="Jones S.J."/>
            <person name="Bohlmann J."/>
            <person name="Birol I."/>
        </authorList>
    </citation>
    <scope>NUCLEOTIDE SEQUENCE [LARGE SCALE GENOMIC DNA]</scope>
    <source>
        <tissue evidence="1">Flushing bud</tissue>
    </source>
</reference>
<dbReference type="AlphaFoldDB" id="A0A101LZJ3"/>
<geneLocation type="mitochondrion" evidence="1"/>